<sequence>NALNEGSNHDITVQLLQMLEERQYVIHHILSKDDHMQNLFFTHIEAARQMAIYSEVLIVDATYKTNLYKLPLINAIGISNIGNAKVLNTY</sequence>
<gene>
    <name evidence="1" type="ORF">AGERDE_LOCUS13351</name>
</gene>
<dbReference type="OrthoDB" id="1880067at2759"/>
<name>A0A9N9HN89_9GLOM</name>
<accession>A0A9N9HN89</accession>
<feature type="non-terminal residue" evidence="1">
    <location>
        <position position="1"/>
    </location>
</feature>
<dbReference type="Proteomes" id="UP000789831">
    <property type="component" value="Unassembled WGS sequence"/>
</dbReference>
<protein>
    <submittedName>
        <fullName evidence="1">331_t:CDS:1</fullName>
    </submittedName>
</protein>
<evidence type="ECO:0000313" key="1">
    <source>
        <dbReference type="EMBL" id="CAG8697739.1"/>
    </source>
</evidence>
<dbReference type="AlphaFoldDB" id="A0A9N9HN89"/>
<proteinExistence type="predicted"/>
<reference evidence="1" key="1">
    <citation type="submission" date="2021-06" db="EMBL/GenBank/DDBJ databases">
        <authorList>
            <person name="Kallberg Y."/>
            <person name="Tangrot J."/>
            <person name="Rosling A."/>
        </authorList>
    </citation>
    <scope>NUCLEOTIDE SEQUENCE</scope>
    <source>
        <strain evidence="1">MT106</strain>
    </source>
</reference>
<organism evidence="1 2">
    <name type="scientific">Ambispora gerdemannii</name>
    <dbReference type="NCBI Taxonomy" id="144530"/>
    <lineage>
        <taxon>Eukaryota</taxon>
        <taxon>Fungi</taxon>
        <taxon>Fungi incertae sedis</taxon>
        <taxon>Mucoromycota</taxon>
        <taxon>Glomeromycotina</taxon>
        <taxon>Glomeromycetes</taxon>
        <taxon>Archaeosporales</taxon>
        <taxon>Ambisporaceae</taxon>
        <taxon>Ambispora</taxon>
    </lineage>
</organism>
<keyword evidence="2" id="KW-1185">Reference proteome</keyword>
<comment type="caution">
    <text evidence="1">The sequence shown here is derived from an EMBL/GenBank/DDBJ whole genome shotgun (WGS) entry which is preliminary data.</text>
</comment>
<evidence type="ECO:0000313" key="2">
    <source>
        <dbReference type="Proteomes" id="UP000789831"/>
    </source>
</evidence>
<dbReference type="EMBL" id="CAJVPL010017108">
    <property type="protein sequence ID" value="CAG8697739.1"/>
    <property type="molecule type" value="Genomic_DNA"/>
</dbReference>